<dbReference type="Gene3D" id="3.30.300.20">
    <property type="match status" value="1"/>
</dbReference>
<comment type="caution">
    <text evidence="2">The sequence shown here is derived from an EMBL/GenBank/DDBJ whole genome shotgun (WGS) entry which is preliminary data.</text>
</comment>
<feature type="compositionally biased region" description="Acidic residues" evidence="1">
    <location>
        <begin position="341"/>
        <end position="353"/>
    </location>
</feature>
<evidence type="ECO:0000313" key="3">
    <source>
        <dbReference type="Proteomes" id="UP001046870"/>
    </source>
</evidence>
<evidence type="ECO:0008006" key="4">
    <source>
        <dbReference type="Google" id="ProtNLM"/>
    </source>
</evidence>
<feature type="region of interest" description="Disordered" evidence="1">
    <location>
        <begin position="93"/>
        <end position="113"/>
    </location>
</feature>
<dbReference type="SUPFAM" id="SSF89919">
    <property type="entry name" value="Ribosome-binding factor A, RbfA"/>
    <property type="match status" value="1"/>
</dbReference>
<reference evidence="2" key="1">
    <citation type="submission" date="2021-01" db="EMBL/GenBank/DDBJ databases">
        <authorList>
            <person name="Zahm M."/>
            <person name="Roques C."/>
            <person name="Cabau C."/>
            <person name="Klopp C."/>
            <person name="Donnadieu C."/>
            <person name="Jouanno E."/>
            <person name="Lampietro C."/>
            <person name="Louis A."/>
            <person name="Herpin A."/>
            <person name="Echchiki A."/>
            <person name="Berthelot C."/>
            <person name="Parey E."/>
            <person name="Roest-Crollius H."/>
            <person name="Braasch I."/>
            <person name="Postlethwait J."/>
            <person name="Bobe J."/>
            <person name="Montfort J."/>
            <person name="Bouchez O."/>
            <person name="Begum T."/>
            <person name="Mejri S."/>
            <person name="Adams A."/>
            <person name="Chen W.-J."/>
            <person name="Guiguen Y."/>
        </authorList>
    </citation>
    <scope>NUCLEOTIDE SEQUENCE</scope>
    <source>
        <strain evidence="2">YG-15Mar2019-1</strain>
        <tissue evidence="2">Brain</tissue>
    </source>
</reference>
<dbReference type="PANTHER" id="PTHR14725">
    <property type="entry name" value="RIBOSOME-BINDING FACTOR A, MITOCHONDRIAL-RELATED"/>
    <property type="match status" value="1"/>
</dbReference>
<dbReference type="Proteomes" id="UP001046870">
    <property type="component" value="Chromosome 10"/>
</dbReference>
<keyword evidence="3" id="KW-1185">Reference proteome</keyword>
<organism evidence="2 3">
    <name type="scientific">Megalops atlanticus</name>
    <name type="common">Tarpon</name>
    <name type="synonym">Clupea gigantea</name>
    <dbReference type="NCBI Taxonomy" id="7932"/>
    <lineage>
        <taxon>Eukaryota</taxon>
        <taxon>Metazoa</taxon>
        <taxon>Chordata</taxon>
        <taxon>Craniata</taxon>
        <taxon>Vertebrata</taxon>
        <taxon>Euteleostomi</taxon>
        <taxon>Actinopterygii</taxon>
        <taxon>Neopterygii</taxon>
        <taxon>Teleostei</taxon>
        <taxon>Elopiformes</taxon>
        <taxon>Megalopidae</taxon>
        <taxon>Megalops</taxon>
    </lineage>
</organism>
<protein>
    <recommendedName>
        <fullName evidence="4">Ribosome-binding factor A, mitochondrial</fullName>
    </recommendedName>
</protein>
<feature type="region of interest" description="Disordered" evidence="1">
    <location>
        <begin position="334"/>
        <end position="367"/>
    </location>
</feature>
<feature type="region of interest" description="Disordered" evidence="1">
    <location>
        <begin position="231"/>
        <end position="254"/>
    </location>
</feature>
<feature type="compositionally biased region" description="Basic and acidic residues" evidence="1">
    <location>
        <begin position="354"/>
        <end position="367"/>
    </location>
</feature>
<accession>A0A9D3PWP0</accession>
<dbReference type="OrthoDB" id="418445at2759"/>
<dbReference type="InterPro" id="IPR015946">
    <property type="entry name" value="KH_dom-like_a/b"/>
</dbReference>
<dbReference type="Pfam" id="PF02033">
    <property type="entry name" value="RBFA"/>
    <property type="match status" value="1"/>
</dbReference>
<dbReference type="PANTHER" id="PTHR14725:SF0">
    <property type="entry name" value="RIBOSOME-BINDING FACTOR A, MITOCHONDRIAL-RELATED"/>
    <property type="match status" value="1"/>
</dbReference>
<gene>
    <name evidence="2" type="ORF">MATL_G00132300</name>
</gene>
<dbReference type="AlphaFoldDB" id="A0A9D3PWP0"/>
<dbReference type="EMBL" id="JAFDVH010000010">
    <property type="protein sequence ID" value="KAG7469765.1"/>
    <property type="molecule type" value="Genomic_DNA"/>
</dbReference>
<dbReference type="InterPro" id="IPR023799">
    <property type="entry name" value="RbfA_dom_sf"/>
</dbReference>
<dbReference type="GO" id="GO:0006364">
    <property type="term" value="P:rRNA processing"/>
    <property type="evidence" value="ECO:0007669"/>
    <property type="project" value="InterPro"/>
</dbReference>
<name>A0A9D3PWP0_MEGAT</name>
<proteinExistence type="predicted"/>
<dbReference type="InterPro" id="IPR000238">
    <property type="entry name" value="RbfA"/>
</dbReference>
<evidence type="ECO:0000256" key="1">
    <source>
        <dbReference type="SAM" id="MobiDB-lite"/>
    </source>
</evidence>
<dbReference type="InterPro" id="IPR039212">
    <property type="entry name" value="RBFA_mitochondrial"/>
</dbReference>
<evidence type="ECO:0000313" key="2">
    <source>
        <dbReference type="EMBL" id="KAG7469765.1"/>
    </source>
</evidence>
<sequence>MFTSITTVCLKKYLAHQQYSVYVGKKLVTEYKKVLYTRCDFLYGANESFSDFGKCSFHTSSIKYGSKNLLKKFAKKSKKKQWYETPAFVPRQMSPSWQTGASPPTTPNKNQESSLRTRILNTILFKAISDLLNSHEISEEVYNLSVELSKVSLPADYSSCRVYWKTSGTSEGDSRIQQALDKSASRIRYLLISQQILGSVPPLVFIKDKQYAALTEVENLLKLVSLGQEEQGQGSNHNVDDQGESADVANSSGLPSTKKITPLFGIDHEALNKQVLEYKQRSREASLDIPPPSLTQQQLDMLAELRKQKLILKKRKSRQPVDNDITPKAYLLARYSQGHDSDEDEVSEYDNEESQVKELMAEEDRRS</sequence>